<evidence type="ECO:0000313" key="1">
    <source>
        <dbReference type="EMBL" id="KAJ3528034.1"/>
    </source>
</evidence>
<dbReference type="EMBL" id="JANRMS010001468">
    <property type="protein sequence ID" value="KAJ3528034.1"/>
    <property type="molecule type" value="Genomic_DNA"/>
</dbReference>
<reference evidence="1" key="1">
    <citation type="submission" date="2022-08" db="EMBL/GenBank/DDBJ databases">
        <title>Genome Sequence of Fusarium decemcellulare.</title>
        <authorList>
            <person name="Buettner E."/>
        </authorList>
    </citation>
    <scope>NUCLEOTIDE SEQUENCE</scope>
    <source>
        <strain evidence="1">Babe19</strain>
    </source>
</reference>
<gene>
    <name evidence="1" type="ORF">NM208_g10410</name>
</gene>
<name>A0ACC1RY24_9HYPO</name>
<sequence length="227" mass="25394">MSAPDGRVGPRLGRLNLPDFGDDMIGYRAFGAETAEAPYDLRNGPRDFRIFKTRPWISIMTDQVLRRDSRQGSPSRSQALSDLRRKHRSCVSCYRRKVRCNRTLPCIPCARAGLECTYPSSNRSTSNRPPSLQDVSDRPERLETLLVEALSRDAVEDDRGSGNQALGSGGEVIPEPSIEPAHSRKSCSRPWEALLQAGNRAHYMDNTNLLDLFQDEGRINPPELGKI</sequence>
<evidence type="ECO:0000313" key="2">
    <source>
        <dbReference type="Proteomes" id="UP001148629"/>
    </source>
</evidence>
<comment type="caution">
    <text evidence="1">The sequence shown here is derived from an EMBL/GenBank/DDBJ whole genome shotgun (WGS) entry which is preliminary data.</text>
</comment>
<dbReference type="Proteomes" id="UP001148629">
    <property type="component" value="Unassembled WGS sequence"/>
</dbReference>
<proteinExistence type="predicted"/>
<organism evidence="1 2">
    <name type="scientific">Fusarium decemcellulare</name>
    <dbReference type="NCBI Taxonomy" id="57161"/>
    <lineage>
        <taxon>Eukaryota</taxon>
        <taxon>Fungi</taxon>
        <taxon>Dikarya</taxon>
        <taxon>Ascomycota</taxon>
        <taxon>Pezizomycotina</taxon>
        <taxon>Sordariomycetes</taxon>
        <taxon>Hypocreomycetidae</taxon>
        <taxon>Hypocreales</taxon>
        <taxon>Nectriaceae</taxon>
        <taxon>Fusarium</taxon>
        <taxon>Fusarium decemcellulare species complex</taxon>
    </lineage>
</organism>
<protein>
    <submittedName>
        <fullName evidence="1">Uncharacterized protein</fullName>
    </submittedName>
</protein>
<keyword evidence="2" id="KW-1185">Reference proteome</keyword>
<accession>A0ACC1RY24</accession>